<feature type="compositionally biased region" description="Basic and acidic residues" evidence="1">
    <location>
        <begin position="1139"/>
        <end position="1149"/>
    </location>
</feature>
<feature type="compositionally biased region" description="Polar residues" evidence="1">
    <location>
        <begin position="1217"/>
        <end position="1237"/>
    </location>
</feature>
<accession>A0AAV4J9A4</accession>
<reference evidence="2 3" key="1">
    <citation type="journal article" date="2021" name="Elife">
        <title>Chloroplast acquisition without the gene transfer in kleptoplastic sea slugs, Plakobranchus ocellatus.</title>
        <authorList>
            <person name="Maeda T."/>
            <person name="Takahashi S."/>
            <person name="Yoshida T."/>
            <person name="Shimamura S."/>
            <person name="Takaki Y."/>
            <person name="Nagai Y."/>
            <person name="Toyoda A."/>
            <person name="Suzuki Y."/>
            <person name="Arimoto A."/>
            <person name="Ishii H."/>
            <person name="Satoh N."/>
            <person name="Nishiyama T."/>
            <person name="Hasebe M."/>
            <person name="Maruyama T."/>
            <person name="Minagawa J."/>
            <person name="Obokata J."/>
            <person name="Shigenobu S."/>
        </authorList>
    </citation>
    <scope>NUCLEOTIDE SEQUENCE [LARGE SCALE GENOMIC DNA]</scope>
</reference>
<feature type="region of interest" description="Disordered" evidence="1">
    <location>
        <begin position="1139"/>
        <end position="1240"/>
    </location>
</feature>
<feature type="region of interest" description="Disordered" evidence="1">
    <location>
        <begin position="557"/>
        <end position="648"/>
    </location>
</feature>
<feature type="compositionally biased region" description="Low complexity" evidence="1">
    <location>
        <begin position="588"/>
        <end position="607"/>
    </location>
</feature>
<feature type="compositionally biased region" description="Polar residues" evidence="1">
    <location>
        <begin position="1172"/>
        <end position="1189"/>
    </location>
</feature>
<feature type="region of interest" description="Disordered" evidence="1">
    <location>
        <begin position="523"/>
        <end position="543"/>
    </location>
</feature>
<gene>
    <name evidence="2" type="ORF">ElyMa_003264600</name>
</gene>
<feature type="compositionally biased region" description="Polar residues" evidence="1">
    <location>
        <begin position="523"/>
        <end position="541"/>
    </location>
</feature>
<feature type="region of interest" description="Disordered" evidence="1">
    <location>
        <begin position="938"/>
        <end position="986"/>
    </location>
</feature>
<name>A0AAV4J9A4_9GAST</name>
<protein>
    <recommendedName>
        <fullName evidence="4">Vinculin</fullName>
    </recommendedName>
</protein>
<keyword evidence="3" id="KW-1185">Reference proteome</keyword>
<feature type="compositionally biased region" description="Basic and acidic residues" evidence="1">
    <location>
        <begin position="608"/>
        <end position="617"/>
    </location>
</feature>
<evidence type="ECO:0000313" key="2">
    <source>
        <dbReference type="EMBL" id="GFS18508.1"/>
    </source>
</evidence>
<dbReference type="Proteomes" id="UP000762676">
    <property type="component" value="Unassembled WGS sequence"/>
</dbReference>
<feature type="compositionally biased region" description="Basic residues" evidence="1">
    <location>
        <begin position="1197"/>
        <end position="1207"/>
    </location>
</feature>
<evidence type="ECO:0000256" key="1">
    <source>
        <dbReference type="SAM" id="MobiDB-lite"/>
    </source>
</evidence>
<feature type="compositionally biased region" description="Low complexity" evidence="1">
    <location>
        <begin position="618"/>
        <end position="638"/>
    </location>
</feature>
<evidence type="ECO:0008006" key="4">
    <source>
        <dbReference type="Google" id="ProtNLM"/>
    </source>
</evidence>
<comment type="caution">
    <text evidence="2">The sequence shown here is derived from an EMBL/GenBank/DDBJ whole genome shotgun (WGS) entry which is preliminary data.</text>
</comment>
<proteinExistence type="predicted"/>
<organism evidence="2 3">
    <name type="scientific">Elysia marginata</name>
    <dbReference type="NCBI Taxonomy" id="1093978"/>
    <lineage>
        <taxon>Eukaryota</taxon>
        <taxon>Metazoa</taxon>
        <taxon>Spiralia</taxon>
        <taxon>Lophotrochozoa</taxon>
        <taxon>Mollusca</taxon>
        <taxon>Gastropoda</taxon>
        <taxon>Heterobranchia</taxon>
        <taxon>Euthyneura</taxon>
        <taxon>Panpulmonata</taxon>
        <taxon>Sacoglossa</taxon>
        <taxon>Placobranchoidea</taxon>
        <taxon>Plakobranchidae</taxon>
        <taxon>Elysia</taxon>
    </lineage>
</organism>
<dbReference type="EMBL" id="BMAT01006721">
    <property type="protein sequence ID" value="GFS18508.1"/>
    <property type="molecule type" value="Genomic_DNA"/>
</dbReference>
<dbReference type="Gene3D" id="1.20.120.230">
    <property type="entry name" value="Alpha-catenin/vinculin-like"/>
    <property type="match status" value="1"/>
</dbReference>
<sequence length="1325" mass="147086">MPGSAAEIHKLVRRLVTSSARHETRAVEKMTHGILSWTNHIVENAGMLLAHCPHIAKEGELKGLIKEVDRVAPSVIQQARFACAGENQTVYTLTTDASYWASKLNSARVIVDVAADRWLVLTSDLRELTQGRDQHKLKLAVAAIISAQKEMSALLLKTRFLAGNFLQDGPQKIQFLTDSHAEIENLAVTIQTALDVASVSDTQDDQTWWQLGIACRDWAVMMSCVAAELDNIADVMGSLASLRMPSLAPLVGDAGSSTTGDGIDGTDRLEMKGMRLADVVEKETDSLLELVDCVVAGSALKARSDSLVLELQAALTDIFSVARQPVMMNKTAHHSLLCRLRIGLAKSRWIERALEIQDLIRNSCFQFMGFARTLLLDAQDISIKEESEGSIKVSEARHRKSVEFLQKSSALKQRTLRAIQLCPELNRRAVVRSTLDSLAKLTTEIGNVMRAPEHIPDAKVSALTQQWGARIKKLLTSLGKMDKVKPRVISEIEKFNRGSTSEFSRPGADQLSQTGPISVQETAHQGSFLQRQQQLPPTNQYPEFHTEQNDVFQLQQSQYSHQMRQQPPSEPEHQQHKNLQPHHKPWLQKKQQPSLQPQLPYQQQHRPYQQDHQHSQEEQQLQSHQPHQQGYQPPGLQQAQHMNAQHRLQPRHHDLWQQYNKPQQQHAQLVGYHQSLPKQEENPAKSSGNHSLRNAQICATEGEQFLDRTNPVQITLNTAQDLGLHLKRWGGHNVRHLMPVQASLDVAQLCTEMAMYARGQGIFKSSAEVVEAAEKITNLCRQIEIFGQRMLALTGQGRTRDHIQVCLNKIHGCTSQLHIIATAANNSARSHESDRILVRNAFNVLSSLQQFFTAVEGLAAKGVHAALPNADTSDGTDPLTQQAVELLVTLKAETDRYLAEDRQSGSTDLLGLHRMELHRPPSLASLLDIDLEDDKDERQTDASLNLSGKGDSCASKVTVSPRPAHTKYREPVSSVSPDKRDGPLTARKNFVSSGTTNENLQATAEKHSPGVAFQCNDKNAFEDHNSQAKDFSENSPLGNSVIRGAQVQASASTSTDGVDEELIEKVMSPNSEPDIERLFFKLDEAIEGRWVEPGVNSPPPDHLAWPSSQSIIKSIPRAASKQEVPVAISKWSEGENKFQAAERDVHAEEDVAVPDGNSKNESSLLDDKTRPQSDLGSSSQAYSHNLDSPENQEKSSKNRYYKSKYKAPVRLYKPLRQKNQSQNKYSGEGNSHSNQSENDWDSIVGGASVDSFLLQSEDVFEEPTKGAVQYHSDTETAAISLSQDPLSSGRNYDSGSEVGLVSAASFLLSHEDVFSENQDTWDTHF</sequence>
<evidence type="ECO:0000313" key="3">
    <source>
        <dbReference type="Proteomes" id="UP000762676"/>
    </source>
</evidence>
<feature type="compositionally biased region" description="Low complexity" evidence="1">
    <location>
        <begin position="557"/>
        <end position="567"/>
    </location>
</feature>